<evidence type="ECO:0000313" key="3">
    <source>
        <dbReference type="Proteomes" id="UP000037923"/>
    </source>
</evidence>
<dbReference type="EMBL" id="LGTL01000007">
    <property type="protein sequence ID" value="KPA81034.1"/>
    <property type="molecule type" value="Genomic_DNA"/>
</dbReference>
<feature type="compositionally biased region" description="Low complexity" evidence="1">
    <location>
        <begin position="236"/>
        <end position="250"/>
    </location>
</feature>
<feature type="compositionally biased region" description="Low complexity" evidence="1">
    <location>
        <begin position="264"/>
        <end position="273"/>
    </location>
</feature>
<dbReference type="PANTHER" id="PTHR38148">
    <property type="entry name" value="BAR DOMAIN-CONTAINING PROTEIN"/>
    <property type="match status" value="1"/>
</dbReference>
<dbReference type="SUPFAM" id="SSF103657">
    <property type="entry name" value="BAR/IMD domain-like"/>
    <property type="match status" value="1"/>
</dbReference>
<protein>
    <recommendedName>
        <fullName evidence="4">BAR domain-containing protein</fullName>
    </recommendedName>
</protein>
<dbReference type="RefSeq" id="XP_015659473.1">
    <property type="nucleotide sequence ID" value="XM_015802072.1"/>
</dbReference>
<organism evidence="2 3">
    <name type="scientific">Leptomonas pyrrhocoris</name>
    <name type="common">Firebug parasite</name>
    <dbReference type="NCBI Taxonomy" id="157538"/>
    <lineage>
        <taxon>Eukaryota</taxon>
        <taxon>Discoba</taxon>
        <taxon>Euglenozoa</taxon>
        <taxon>Kinetoplastea</taxon>
        <taxon>Metakinetoplastina</taxon>
        <taxon>Trypanosomatida</taxon>
        <taxon>Trypanosomatidae</taxon>
        <taxon>Leishmaniinae</taxon>
        <taxon>Leptomonas</taxon>
    </lineage>
</organism>
<dbReference type="Gene3D" id="1.20.1270.60">
    <property type="entry name" value="Arfaptin homology (AH) domain/BAR domain"/>
    <property type="match status" value="1"/>
</dbReference>
<dbReference type="VEuPathDB" id="TriTrypDB:LpyrH10_07_2100"/>
<keyword evidence="3" id="KW-1185">Reference proteome</keyword>
<accession>A0A0N0DVY1</accession>
<gene>
    <name evidence="2" type="ORF">ABB37_04403</name>
</gene>
<comment type="caution">
    <text evidence="2">The sequence shown here is derived from an EMBL/GenBank/DDBJ whole genome shotgun (WGS) entry which is preliminary data.</text>
</comment>
<feature type="compositionally biased region" description="Basic and acidic residues" evidence="1">
    <location>
        <begin position="274"/>
        <end position="285"/>
    </location>
</feature>
<dbReference type="OMA" id="QLEATMN"/>
<evidence type="ECO:0000313" key="2">
    <source>
        <dbReference type="EMBL" id="KPA81034.1"/>
    </source>
</evidence>
<name>A0A0N0DVY1_LEPPY</name>
<proteinExistence type="predicted"/>
<evidence type="ECO:0008006" key="4">
    <source>
        <dbReference type="Google" id="ProtNLM"/>
    </source>
</evidence>
<feature type="region of interest" description="Disordered" evidence="1">
    <location>
        <begin position="216"/>
        <end position="364"/>
    </location>
</feature>
<dbReference type="InterPro" id="IPR027267">
    <property type="entry name" value="AH/BAR_dom_sf"/>
</dbReference>
<sequence length="364" mass="40358">MPLCGSAPETVDTDLNLHGAYLTDLDKCMKKFNEALTSTMNAYRNLLTAFDQVGQVYGNVAQTCSKEVSGPVREFRDGMRDLKDKGGFETFNSEIHGGTTAAMEPIKQGLKHAMKSYKDVKARQKEYDTVRYSLDQKEKSYSKKDKPLTESKDYQKNVLKREKTKEVFEARRSEFGQEIEALQKTTDSLLLRSLNNYLHCTASFCGQLEATMNSYRTDTNGSGSQKMSSMDKLKKQAQARSTASTVSARSGGDNSHPNKDKSRNSASNASARSAGDDSYPKKDKINGNGYPNEEQPPAFNGKESGSYPSEEQPKRGNDAGYPSEQRGKQDDFYPAEEQPKADGGNGMHYPEETPGRNPLSETTD</sequence>
<dbReference type="OrthoDB" id="272713at2759"/>
<feature type="compositionally biased region" description="Polar residues" evidence="1">
    <location>
        <begin position="216"/>
        <end position="228"/>
    </location>
</feature>
<dbReference type="PANTHER" id="PTHR38148:SF3">
    <property type="entry name" value="BAR DOMAIN-CONTAINING PROTEIN"/>
    <property type="match status" value="1"/>
</dbReference>
<dbReference type="AlphaFoldDB" id="A0A0N0DVY1"/>
<dbReference type="GeneID" id="26904694"/>
<evidence type="ECO:0000256" key="1">
    <source>
        <dbReference type="SAM" id="MobiDB-lite"/>
    </source>
</evidence>
<reference evidence="2 3" key="1">
    <citation type="submission" date="2015-07" db="EMBL/GenBank/DDBJ databases">
        <title>High-quality genome of monoxenous trypanosomatid Leptomonas pyrrhocoris.</title>
        <authorList>
            <person name="Flegontov P."/>
            <person name="Butenko A."/>
            <person name="Firsov S."/>
            <person name="Vlcek C."/>
            <person name="Logacheva M.D."/>
            <person name="Field M."/>
            <person name="Filatov D."/>
            <person name="Flegontova O."/>
            <person name="Gerasimov E."/>
            <person name="Jackson A.P."/>
            <person name="Kelly S."/>
            <person name="Opperdoes F."/>
            <person name="O'Reilly A."/>
            <person name="Votypka J."/>
            <person name="Yurchenko V."/>
            <person name="Lukes J."/>
        </authorList>
    </citation>
    <scope>NUCLEOTIDE SEQUENCE [LARGE SCALE GENOMIC DNA]</scope>
    <source>
        <strain evidence="2">H10</strain>
    </source>
</reference>
<dbReference type="Proteomes" id="UP000037923">
    <property type="component" value="Unassembled WGS sequence"/>
</dbReference>